<dbReference type="InterPro" id="IPR009080">
    <property type="entry name" value="tRNAsynth_Ia_anticodon-bd"/>
</dbReference>
<dbReference type="PRINTS" id="PR01041">
    <property type="entry name" value="TRNASYNTHMET"/>
</dbReference>
<dbReference type="EMBL" id="CP018191">
    <property type="protein sequence ID" value="APH54356.1"/>
    <property type="molecule type" value="Genomic_DNA"/>
</dbReference>
<evidence type="ECO:0000256" key="1">
    <source>
        <dbReference type="ARBA" id="ARBA00003314"/>
    </source>
</evidence>
<keyword evidence="4 8" id="KW-0067">ATP-binding</keyword>
<keyword evidence="5 8" id="KW-0648">Protein biosynthesis</keyword>
<dbReference type="Gene3D" id="3.40.50.620">
    <property type="entry name" value="HUPs"/>
    <property type="match status" value="1"/>
</dbReference>
<dbReference type="GO" id="GO:0005737">
    <property type="term" value="C:cytoplasm"/>
    <property type="evidence" value="ECO:0007669"/>
    <property type="project" value="UniProtKB-SubCell"/>
</dbReference>
<dbReference type="PANTHER" id="PTHR43326">
    <property type="entry name" value="METHIONYL-TRNA SYNTHETASE"/>
    <property type="match status" value="1"/>
</dbReference>
<dbReference type="InterPro" id="IPR014729">
    <property type="entry name" value="Rossmann-like_a/b/a_fold"/>
</dbReference>
<dbReference type="Gene3D" id="1.10.730.10">
    <property type="entry name" value="Isoleucyl-tRNA Synthetase, Domain 1"/>
    <property type="match status" value="1"/>
</dbReference>
<dbReference type="AlphaFoldDB" id="A0AAC9K9C1"/>
<evidence type="ECO:0000256" key="3">
    <source>
        <dbReference type="ARBA" id="ARBA00022741"/>
    </source>
</evidence>
<comment type="similarity">
    <text evidence="8">Belongs to the class-I aminoacyl-tRNA synthetase family. MetG type 2B subfamily.</text>
</comment>
<dbReference type="HAMAP" id="MF_01228">
    <property type="entry name" value="Met_tRNA_synth_type2"/>
    <property type="match status" value="1"/>
</dbReference>
<organism evidence="11 12">
    <name type="scientific">Granulibacter bethesdensis</name>
    <dbReference type="NCBI Taxonomy" id="364410"/>
    <lineage>
        <taxon>Bacteria</taxon>
        <taxon>Pseudomonadati</taxon>
        <taxon>Pseudomonadota</taxon>
        <taxon>Alphaproteobacteria</taxon>
        <taxon>Acetobacterales</taxon>
        <taxon>Acetobacteraceae</taxon>
        <taxon>Granulibacter</taxon>
    </lineage>
</organism>
<comment type="subunit">
    <text evidence="8">Monomer.</text>
</comment>
<dbReference type="RefSeq" id="WP_072572411.1">
    <property type="nucleotide sequence ID" value="NZ_CP018191.1"/>
</dbReference>
<gene>
    <name evidence="8" type="primary">metG</name>
    <name evidence="11" type="ORF">GbCGDNIH9_1077</name>
</gene>
<evidence type="ECO:0000256" key="4">
    <source>
        <dbReference type="ARBA" id="ARBA00022840"/>
    </source>
</evidence>
<evidence type="ECO:0000313" key="12">
    <source>
        <dbReference type="Proteomes" id="UP000182373"/>
    </source>
</evidence>
<dbReference type="InterPro" id="IPR033911">
    <property type="entry name" value="MetRS_core"/>
</dbReference>
<protein>
    <recommendedName>
        <fullName evidence="8">Methionine--tRNA ligase</fullName>
        <ecNumber evidence="8">6.1.1.10</ecNumber>
    </recommendedName>
    <alternativeName>
        <fullName evidence="8">Methionyl-tRNA synthetase</fullName>
        <shortName evidence="8">MetRS</shortName>
    </alternativeName>
</protein>
<dbReference type="NCBIfam" id="NF008900">
    <property type="entry name" value="PRK12267.1"/>
    <property type="match status" value="1"/>
</dbReference>
<comment type="subcellular location">
    <subcellularLocation>
        <location evidence="8">Cytoplasm</location>
    </subcellularLocation>
</comment>
<feature type="short sequence motif" description="'KMSKS' region" evidence="8">
    <location>
        <begin position="299"/>
        <end position="303"/>
    </location>
</feature>
<evidence type="ECO:0000259" key="9">
    <source>
        <dbReference type="Pfam" id="PF09334"/>
    </source>
</evidence>
<dbReference type="Gene3D" id="2.170.220.10">
    <property type="match status" value="1"/>
</dbReference>
<dbReference type="GO" id="GO:0004825">
    <property type="term" value="F:methionine-tRNA ligase activity"/>
    <property type="evidence" value="ECO:0007669"/>
    <property type="project" value="UniProtKB-UniRule"/>
</dbReference>
<evidence type="ECO:0000256" key="7">
    <source>
        <dbReference type="ARBA" id="ARBA00047364"/>
    </source>
</evidence>
<evidence type="ECO:0000256" key="5">
    <source>
        <dbReference type="ARBA" id="ARBA00022917"/>
    </source>
</evidence>
<dbReference type="GO" id="GO:0005524">
    <property type="term" value="F:ATP binding"/>
    <property type="evidence" value="ECO:0007669"/>
    <property type="project" value="UniProtKB-UniRule"/>
</dbReference>
<name>A0AAC9K9C1_9PROT</name>
<comment type="catalytic activity">
    <reaction evidence="7 8">
        <text>tRNA(Met) + L-methionine + ATP = L-methionyl-tRNA(Met) + AMP + diphosphate</text>
        <dbReference type="Rhea" id="RHEA:13481"/>
        <dbReference type="Rhea" id="RHEA-COMP:9667"/>
        <dbReference type="Rhea" id="RHEA-COMP:9698"/>
        <dbReference type="ChEBI" id="CHEBI:30616"/>
        <dbReference type="ChEBI" id="CHEBI:33019"/>
        <dbReference type="ChEBI" id="CHEBI:57844"/>
        <dbReference type="ChEBI" id="CHEBI:78442"/>
        <dbReference type="ChEBI" id="CHEBI:78530"/>
        <dbReference type="ChEBI" id="CHEBI:456215"/>
        <dbReference type="EC" id="6.1.1.10"/>
    </reaction>
</comment>
<evidence type="ECO:0000313" key="11">
    <source>
        <dbReference type="EMBL" id="APH54356.1"/>
    </source>
</evidence>
<evidence type="ECO:0000256" key="6">
    <source>
        <dbReference type="ARBA" id="ARBA00023146"/>
    </source>
</evidence>
<evidence type="ECO:0000256" key="2">
    <source>
        <dbReference type="ARBA" id="ARBA00022598"/>
    </source>
</evidence>
<dbReference type="PANTHER" id="PTHR43326:SF1">
    <property type="entry name" value="METHIONINE--TRNA LIGASE, MITOCHONDRIAL"/>
    <property type="match status" value="1"/>
</dbReference>
<feature type="domain" description="Methionyl-tRNA synthetase anticodon-binding" evidence="10">
    <location>
        <begin position="374"/>
        <end position="512"/>
    </location>
</feature>
<dbReference type="CDD" id="cd07957">
    <property type="entry name" value="Anticodon_Ia_Met"/>
    <property type="match status" value="1"/>
</dbReference>
<dbReference type="InterPro" id="IPR023457">
    <property type="entry name" value="Met-tRNA_synth_2"/>
</dbReference>
<sequence length="514" mass="57512">MNTRYYCTTPIYYVNGAPHIGHAYTCVATDVLARWKRLEGREVFFLTGTDEHGQKVEKAAADAGVDPQTFIDGMADGFRAMAEKMNTSHDRFIRTTEPDHKKAVAALWSRLEERGEIYLGSYEGWYAVRDEAFYGEDELTLKPDGKRYAPTGAPVERVTEPSYFFRLSHWGDALLRLYEDQPDFIAPQARRNEVISFVKQGLTDLSISRTSFSWGVPVPGDAKHVVYVWLDALTNYLTAIGYPDETSPAWPFWPADLHMVGKDILRFHAIFWPAFLMAAGLPLPRRVFAHGWWTVEGEKMSKSLGNTIEPGALVEEFGLDPVRFFLLREVPFGNDGDFSRRAMIGRMNTELANDLGNLAQRTLSLIARNCDGALPARGKETEDDATLLRDAASLPTKMGAQIDRQAFHEALEEAWKVIRAANGYIDRQAPWALKKTDPDRMRDVLRVLADALRIIATVMQPFMPDSAARMLVQLGVPEAAGEQVPFAALKTHLAEGTALPAPQGIFPRFVDEAA</sequence>
<dbReference type="InterPro" id="IPR015413">
    <property type="entry name" value="Methionyl/Leucyl_tRNA_Synth"/>
</dbReference>
<proteinExistence type="inferred from homology"/>
<dbReference type="SUPFAM" id="SSF52374">
    <property type="entry name" value="Nucleotidylyl transferase"/>
    <property type="match status" value="1"/>
</dbReference>
<dbReference type="GO" id="GO:0006431">
    <property type="term" value="P:methionyl-tRNA aminoacylation"/>
    <property type="evidence" value="ECO:0007669"/>
    <property type="project" value="UniProtKB-UniRule"/>
</dbReference>
<dbReference type="EC" id="6.1.1.10" evidence="8"/>
<evidence type="ECO:0000259" key="10">
    <source>
        <dbReference type="Pfam" id="PF19303"/>
    </source>
</evidence>
<dbReference type="Pfam" id="PF19303">
    <property type="entry name" value="Anticodon_3"/>
    <property type="match status" value="1"/>
</dbReference>
<reference evidence="12" key="1">
    <citation type="submission" date="2016-11" db="EMBL/GenBank/DDBJ databases">
        <title>Comparative genomic and phenotypic analysis of Granulibacter bethesdensis clinical isolates from patients with chronic granulomatous disease.</title>
        <authorList>
            <person name="Zarember K.A."/>
            <person name="Porcella S.F."/>
            <person name="Chu J."/>
            <person name="Ding L."/>
            <person name="Dahlstrom E."/>
            <person name="Barbian K."/>
            <person name="Martens C."/>
            <person name="Sykora L."/>
            <person name="Kramer S."/>
            <person name="Pettinato A.M."/>
            <person name="Hong H."/>
            <person name="Wald G."/>
            <person name="Berg L.J."/>
            <person name="Rogge L.S."/>
            <person name="Greenberg D.E."/>
            <person name="Falcone E.L."/>
            <person name="Neves J.F."/>
            <person name="Simoes M.J."/>
            <person name="Casal M."/>
            <person name="Rodriguez-Lopez F.C."/>
            <person name="Zelazny A."/>
            <person name="Gallin J.I."/>
            <person name="Holland S.M."/>
        </authorList>
    </citation>
    <scope>NUCLEOTIDE SEQUENCE [LARGE SCALE GENOMIC DNA]</scope>
    <source>
        <strain evidence="12">NIH9.1</strain>
    </source>
</reference>
<evidence type="ECO:0000256" key="8">
    <source>
        <dbReference type="HAMAP-Rule" id="MF_01228"/>
    </source>
</evidence>
<keyword evidence="3 8" id="KW-0547">Nucleotide-binding</keyword>
<feature type="short sequence motif" description="'HIGH' region" evidence="8">
    <location>
        <begin position="12"/>
        <end position="22"/>
    </location>
</feature>
<dbReference type="SUPFAM" id="SSF47323">
    <property type="entry name" value="Anticodon-binding domain of a subclass of class I aminoacyl-tRNA synthetases"/>
    <property type="match status" value="1"/>
</dbReference>
<dbReference type="Proteomes" id="UP000182373">
    <property type="component" value="Chromosome"/>
</dbReference>
<comment type="function">
    <text evidence="1 8">Is required not only for elongation of protein synthesis but also for the initiation of all mRNA translation through initiator tRNA(fMet) aminoacylation.</text>
</comment>
<keyword evidence="6 8" id="KW-0030">Aminoacyl-tRNA synthetase</keyword>
<keyword evidence="2 8" id="KW-0436">Ligase</keyword>
<comment type="caution">
    <text evidence="8">Lacks conserved residue(s) required for the propagation of feature annotation.</text>
</comment>
<dbReference type="FunFam" id="2.170.220.10:FF:000001">
    <property type="entry name" value="methionine--tRNA ligase, mitochondrial"/>
    <property type="match status" value="1"/>
</dbReference>
<dbReference type="InterPro" id="IPR041872">
    <property type="entry name" value="Anticodon_Met"/>
</dbReference>
<keyword evidence="8" id="KW-0963">Cytoplasm</keyword>
<dbReference type="Pfam" id="PF09334">
    <property type="entry name" value="tRNA-synt_1g"/>
    <property type="match status" value="1"/>
</dbReference>
<dbReference type="CDD" id="cd00814">
    <property type="entry name" value="MetRS_core"/>
    <property type="match status" value="1"/>
</dbReference>
<dbReference type="InterPro" id="IPR014758">
    <property type="entry name" value="Met-tRNA_synth"/>
</dbReference>
<feature type="domain" description="Methionyl/Leucyl tRNA synthetase" evidence="9">
    <location>
        <begin position="5"/>
        <end position="363"/>
    </location>
</feature>
<dbReference type="NCBIfam" id="TIGR00398">
    <property type="entry name" value="metG"/>
    <property type="match status" value="1"/>
</dbReference>
<accession>A0AAC9K9C1</accession>